<evidence type="ECO:0000313" key="2">
    <source>
        <dbReference type="Proteomes" id="UP000273307"/>
    </source>
</evidence>
<evidence type="ECO:0000313" key="1">
    <source>
        <dbReference type="EMBL" id="VBA44283.1"/>
    </source>
</evidence>
<dbReference type="AlphaFoldDB" id="A0A498QHC0"/>
<dbReference type="EMBL" id="UPHP01000148">
    <property type="protein sequence ID" value="VBA44283.1"/>
    <property type="molecule type" value="Genomic_DNA"/>
</dbReference>
<organism evidence="1 2">
    <name type="scientific">Mycobacterium attenuatum</name>
    <dbReference type="NCBI Taxonomy" id="2341086"/>
    <lineage>
        <taxon>Bacteria</taxon>
        <taxon>Bacillati</taxon>
        <taxon>Actinomycetota</taxon>
        <taxon>Actinomycetes</taxon>
        <taxon>Mycobacteriales</taxon>
        <taxon>Mycobacteriaceae</taxon>
        <taxon>Mycobacterium</taxon>
    </lineage>
</organism>
<accession>A0A498QHC0</accession>
<gene>
    <name evidence="1" type="ORF">LAUMK136_05548</name>
</gene>
<sequence>MAQAAKVDTAGTDKALARIATTNGALMLYMAAANPALGSKDRDAARALAMAEGALTAKGSYGVATDAEYQAALDDAIAKDAAMKKVCGGG</sequence>
<proteinExistence type="predicted"/>
<keyword evidence="2" id="KW-1185">Reference proteome</keyword>
<protein>
    <submittedName>
        <fullName evidence="1">Uncharacterized protein</fullName>
    </submittedName>
</protein>
<name>A0A498QHC0_9MYCO</name>
<dbReference type="Proteomes" id="UP000273307">
    <property type="component" value="Unassembled WGS sequence"/>
</dbReference>
<reference evidence="1 2" key="1">
    <citation type="submission" date="2018-09" db="EMBL/GenBank/DDBJ databases">
        <authorList>
            <person name="Tagini F."/>
        </authorList>
    </citation>
    <scope>NUCLEOTIDE SEQUENCE [LARGE SCALE GENOMIC DNA]</scope>
    <source>
        <strain evidence="1 2">MK136</strain>
    </source>
</reference>